<keyword evidence="1" id="KW-0732">Signal</keyword>
<feature type="signal peptide" evidence="1">
    <location>
        <begin position="1"/>
        <end position="45"/>
    </location>
</feature>
<evidence type="ECO:0000256" key="1">
    <source>
        <dbReference type="SAM" id="SignalP"/>
    </source>
</evidence>
<keyword evidence="3" id="KW-1185">Reference proteome</keyword>
<dbReference type="AlphaFoldDB" id="A0A1G6ZN25"/>
<dbReference type="EMBL" id="FNAD01000011">
    <property type="protein sequence ID" value="SDE03783.1"/>
    <property type="molecule type" value="Genomic_DNA"/>
</dbReference>
<gene>
    <name evidence="2" type="ORF">SAMN05216270_11194</name>
</gene>
<name>A0A1G6ZN25_9ACTN</name>
<accession>A0A1G6ZN25</accession>
<dbReference type="Proteomes" id="UP000198949">
    <property type="component" value="Unassembled WGS sequence"/>
</dbReference>
<protein>
    <submittedName>
        <fullName evidence="2">Uncharacterized protein</fullName>
    </submittedName>
</protein>
<dbReference type="OrthoDB" id="5197885at2"/>
<evidence type="ECO:0000313" key="3">
    <source>
        <dbReference type="Proteomes" id="UP000198949"/>
    </source>
</evidence>
<proteinExistence type="predicted"/>
<sequence>MATIATRPRPDRRKLPRLTRAVAAAAITAGLALGAGALVSAPAAASEPAGTDDTVSIQAWEGPFLTWRDCNFDREMAEYLYGYDTTPCTRGTGGWYYQYF</sequence>
<feature type="chain" id="PRO_5011608804" evidence="1">
    <location>
        <begin position="46"/>
        <end position="100"/>
    </location>
</feature>
<reference evidence="3" key="1">
    <citation type="submission" date="2016-10" db="EMBL/GenBank/DDBJ databases">
        <authorList>
            <person name="Varghese N."/>
            <person name="Submissions S."/>
        </authorList>
    </citation>
    <scope>NUCLEOTIDE SEQUENCE [LARGE SCALE GENOMIC DNA]</scope>
    <source>
        <strain evidence="3">CGMCC 4.3516</strain>
    </source>
</reference>
<organism evidence="2 3">
    <name type="scientific">Glycomyces harbinensis</name>
    <dbReference type="NCBI Taxonomy" id="58114"/>
    <lineage>
        <taxon>Bacteria</taxon>
        <taxon>Bacillati</taxon>
        <taxon>Actinomycetota</taxon>
        <taxon>Actinomycetes</taxon>
        <taxon>Glycomycetales</taxon>
        <taxon>Glycomycetaceae</taxon>
        <taxon>Glycomyces</taxon>
    </lineage>
</organism>
<dbReference type="RefSeq" id="WP_091038270.1">
    <property type="nucleotide sequence ID" value="NZ_FNAD01000011.1"/>
</dbReference>
<evidence type="ECO:0000313" key="2">
    <source>
        <dbReference type="EMBL" id="SDE03783.1"/>
    </source>
</evidence>